<dbReference type="InterPro" id="IPR000160">
    <property type="entry name" value="GGDEF_dom"/>
</dbReference>
<comment type="caution">
    <text evidence="2">The sequence shown here is derived from an EMBL/GenBank/DDBJ whole genome shotgun (WGS) entry which is preliminary data.</text>
</comment>
<dbReference type="Pfam" id="PF00990">
    <property type="entry name" value="GGDEF"/>
    <property type="match status" value="1"/>
</dbReference>
<sequence length="614" mass="68651">MSINEQPEQTTPKVHLVFESDVIENIYGAIKEFAQVTGKDFTMDTAAQWAKSGRGEPPDIILIDGTVDVSRIDLTNGSIARDTSFVSRLKEIRISRPNSRIILLLPEERTEDTGFLQAVTSLAVFDIYFVKEFNERHLRQWFETRRTFADVQHFLPGMKLADTELSGQKSGFGRKAGKQRLKKDLPDKGLTARIAKKLSIPFLKTAQNNKDDMAVQIPEQFVALGRLPGARCCRSVQEICEAKPAAVLIPAGDGAAGTIKQLRRQFILSSAPIIVVGSCDSGAYYEAGADECVEVLDRLTMEKIRNLAARMRGMWNLAVKDDLTGLYKRDFLQHYLAEQERRYRETGISFSVMICDLDHFKQVNDTYGHPAGDEVLRAFARFLNNGLRKTDVVARYGGEEFLMVFCGNENFLPIGERLCYSWSRQLLTLPGGQRIRSTFSSGLAVMGKDAGSWEELVKSSDEALYRAKNAGRNRVLPASATERGNEGSPAVIDFDKKVVVATGDRTMELSRFIGQYKRPLVVIDADCGRLASVLGVDPNTIWKHDWRVGAAVPARVNKKTEVFSVPIQREEIEMGEMDWRKLKEKIISSVKAGKKVIVSVRNTLPFNIEKIISG</sequence>
<feature type="domain" description="GGDEF" evidence="1">
    <location>
        <begin position="348"/>
        <end position="480"/>
    </location>
</feature>
<dbReference type="PANTHER" id="PTHR45138">
    <property type="entry name" value="REGULATORY COMPONENTS OF SENSORY TRANSDUCTION SYSTEM"/>
    <property type="match status" value="1"/>
</dbReference>
<dbReference type="NCBIfam" id="TIGR00254">
    <property type="entry name" value="GGDEF"/>
    <property type="match status" value="1"/>
</dbReference>
<dbReference type="Proteomes" id="UP000239549">
    <property type="component" value="Unassembled WGS sequence"/>
</dbReference>
<dbReference type="EMBL" id="BFAV01000172">
    <property type="protein sequence ID" value="GBF35466.1"/>
    <property type="molecule type" value="Genomic_DNA"/>
</dbReference>
<dbReference type="CDD" id="cd01949">
    <property type="entry name" value="GGDEF"/>
    <property type="match status" value="1"/>
</dbReference>
<dbReference type="PANTHER" id="PTHR45138:SF9">
    <property type="entry name" value="DIGUANYLATE CYCLASE DGCM-RELATED"/>
    <property type="match status" value="1"/>
</dbReference>
<organism evidence="2 3">
    <name type="scientific">Desulfocucumis palustris</name>
    <dbReference type="NCBI Taxonomy" id="1898651"/>
    <lineage>
        <taxon>Bacteria</taxon>
        <taxon>Bacillati</taxon>
        <taxon>Bacillota</taxon>
        <taxon>Clostridia</taxon>
        <taxon>Eubacteriales</taxon>
        <taxon>Desulfocucumaceae</taxon>
        <taxon>Desulfocucumis</taxon>
    </lineage>
</organism>
<dbReference type="Gene3D" id="3.30.70.270">
    <property type="match status" value="1"/>
</dbReference>
<dbReference type="AlphaFoldDB" id="A0A2L2XMB3"/>
<dbReference type="PROSITE" id="PS50887">
    <property type="entry name" value="GGDEF"/>
    <property type="match status" value="1"/>
</dbReference>
<dbReference type="InterPro" id="IPR043128">
    <property type="entry name" value="Rev_trsase/Diguanyl_cyclase"/>
</dbReference>
<name>A0A2L2XMB3_9FIRM</name>
<evidence type="ECO:0000259" key="1">
    <source>
        <dbReference type="PROSITE" id="PS50887"/>
    </source>
</evidence>
<reference evidence="3" key="1">
    <citation type="submission" date="2018-02" db="EMBL/GenBank/DDBJ databases">
        <title>Genome sequence of Desulfocucumis palustris strain NAW-5.</title>
        <authorList>
            <person name="Watanabe M."/>
            <person name="Kojima H."/>
            <person name="Fukui M."/>
        </authorList>
    </citation>
    <scope>NUCLEOTIDE SEQUENCE [LARGE SCALE GENOMIC DNA]</scope>
    <source>
        <strain evidence="3">NAW-5</strain>
    </source>
</reference>
<dbReference type="SUPFAM" id="SSF55073">
    <property type="entry name" value="Nucleotide cyclase"/>
    <property type="match status" value="1"/>
</dbReference>
<evidence type="ECO:0000313" key="3">
    <source>
        <dbReference type="Proteomes" id="UP000239549"/>
    </source>
</evidence>
<keyword evidence="3" id="KW-1185">Reference proteome</keyword>
<protein>
    <submittedName>
        <fullName evidence="2">GGDEF domain protein</fullName>
    </submittedName>
</protein>
<dbReference type="RefSeq" id="WP_165792227.1">
    <property type="nucleotide sequence ID" value="NZ_BFAV01000172.1"/>
</dbReference>
<dbReference type="GO" id="GO:0052621">
    <property type="term" value="F:diguanylate cyclase activity"/>
    <property type="evidence" value="ECO:0007669"/>
    <property type="project" value="TreeGrafter"/>
</dbReference>
<gene>
    <name evidence="2" type="ORF">DCCM_4595</name>
</gene>
<dbReference type="InterPro" id="IPR050469">
    <property type="entry name" value="Diguanylate_Cyclase"/>
</dbReference>
<evidence type="ECO:0000313" key="2">
    <source>
        <dbReference type="EMBL" id="GBF35466.1"/>
    </source>
</evidence>
<dbReference type="FunFam" id="3.30.70.270:FF:000001">
    <property type="entry name" value="Diguanylate cyclase domain protein"/>
    <property type="match status" value="1"/>
</dbReference>
<accession>A0A2L2XMB3</accession>
<dbReference type="InterPro" id="IPR029787">
    <property type="entry name" value="Nucleotide_cyclase"/>
</dbReference>
<dbReference type="SMART" id="SM00267">
    <property type="entry name" value="GGDEF"/>
    <property type="match status" value="1"/>
</dbReference>
<proteinExistence type="predicted"/>